<dbReference type="PROSITE" id="PS51186">
    <property type="entry name" value="GNAT"/>
    <property type="match status" value="1"/>
</dbReference>
<dbReference type="PANTHER" id="PTHR43420:SF12">
    <property type="entry name" value="N-ACETYLTRANSFERASE DOMAIN-CONTAINING PROTEIN"/>
    <property type="match status" value="1"/>
</dbReference>
<keyword evidence="4 6" id="KW-0012">Acyltransferase</keyword>
<dbReference type="NCBIfam" id="TIGR01575">
    <property type="entry name" value="rimI"/>
    <property type="match status" value="1"/>
</dbReference>
<evidence type="ECO:0000313" key="6">
    <source>
        <dbReference type="EMBL" id="MFC6440406.1"/>
    </source>
</evidence>
<dbReference type="Pfam" id="PF00583">
    <property type="entry name" value="Acetyltransf_1"/>
    <property type="match status" value="1"/>
</dbReference>
<dbReference type="InterPro" id="IPR016181">
    <property type="entry name" value="Acyl_CoA_acyltransferase"/>
</dbReference>
<reference evidence="7" key="1">
    <citation type="journal article" date="2019" name="Int. J. Syst. Evol. Microbiol.">
        <title>The Global Catalogue of Microorganisms (GCM) 10K type strain sequencing project: providing services to taxonomists for standard genome sequencing and annotation.</title>
        <authorList>
            <consortium name="The Broad Institute Genomics Platform"/>
            <consortium name="The Broad Institute Genome Sequencing Center for Infectious Disease"/>
            <person name="Wu L."/>
            <person name="Ma J."/>
        </authorList>
    </citation>
    <scope>NUCLEOTIDE SEQUENCE [LARGE SCALE GENOMIC DNA]</scope>
    <source>
        <strain evidence="7">CGMCC 1.16031</strain>
    </source>
</reference>
<evidence type="ECO:0000256" key="2">
    <source>
        <dbReference type="ARBA" id="ARBA00022490"/>
    </source>
</evidence>
<evidence type="ECO:0000256" key="3">
    <source>
        <dbReference type="ARBA" id="ARBA00022679"/>
    </source>
</evidence>
<evidence type="ECO:0000256" key="4">
    <source>
        <dbReference type="ARBA" id="ARBA00023315"/>
    </source>
</evidence>
<evidence type="ECO:0000259" key="5">
    <source>
        <dbReference type="PROSITE" id="PS51186"/>
    </source>
</evidence>
<dbReference type="EMBL" id="JBHSUS010000001">
    <property type="protein sequence ID" value="MFC6440406.1"/>
    <property type="molecule type" value="Genomic_DNA"/>
</dbReference>
<dbReference type="InterPro" id="IPR050680">
    <property type="entry name" value="YpeA/RimI_acetyltransf"/>
</dbReference>
<keyword evidence="3 6" id="KW-0808">Transferase</keyword>
<dbReference type="EC" id="2.3.1.266" evidence="6"/>
<comment type="caution">
    <text evidence="6">The sequence shown here is derived from an EMBL/GenBank/DDBJ whole genome shotgun (WGS) entry which is preliminary data.</text>
</comment>
<dbReference type="InterPro" id="IPR000182">
    <property type="entry name" value="GNAT_dom"/>
</dbReference>
<protein>
    <submittedName>
        <fullName evidence="6">Ribosomal protein S18-alanine N-acetyltransferase</fullName>
        <ecNumber evidence="6">2.3.1.266</ecNumber>
    </submittedName>
</protein>
<dbReference type="Proteomes" id="UP001596364">
    <property type="component" value="Unassembled WGS sequence"/>
</dbReference>
<accession>A0ABW1XKT2</accession>
<gene>
    <name evidence="6" type="primary">rimI</name>
    <name evidence="6" type="ORF">ACFP85_09625</name>
</gene>
<organism evidence="6 7">
    <name type="scientific">Pseudobowmanella zhangzhouensis</name>
    <dbReference type="NCBI Taxonomy" id="1537679"/>
    <lineage>
        <taxon>Bacteria</taxon>
        <taxon>Pseudomonadati</taxon>
        <taxon>Pseudomonadota</taxon>
        <taxon>Gammaproteobacteria</taxon>
        <taxon>Alteromonadales</taxon>
        <taxon>Alteromonadaceae</taxon>
    </lineage>
</organism>
<dbReference type="PANTHER" id="PTHR43420">
    <property type="entry name" value="ACETYLTRANSFERASE"/>
    <property type="match status" value="1"/>
</dbReference>
<feature type="domain" description="N-acetyltransferase" evidence="5">
    <location>
        <begin position="1"/>
        <end position="147"/>
    </location>
</feature>
<dbReference type="RefSeq" id="WP_377148636.1">
    <property type="nucleotide sequence ID" value="NZ_JBHSUS010000001.1"/>
</dbReference>
<proteinExistence type="inferred from homology"/>
<evidence type="ECO:0000313" key="7">
    <source>
        <dbReference type="Proteomes" id="UP001596364"/>
    </source>
</evidence>
<dbReference type="GO" id="GO:0008999">
    <property type="term" value="F:protein-N-terminal-alanine acetyltransferase activity"/>
    <property type="evidence" value="ECO:0007669"/>
    <property type="project" value="UniProtKB-EC"/>
</dbReference>
<dbReference type="Gene3D" id="3.90.70.10">
    <property type="entry name" value="Cysteine proteinases"/>
    <property type="match status" value="1"/>
</dbReference>
<dbReference type="GO" id="GO:0005840">
    <property type="term" value="C:ribosome"/>
    <property type="evidence" value="ECO:0007669"/>
    <property type="project" value="UniProtKB-KW"/>
</dbReference>
<keyword evidence="6" id="KW-0689">Ribosomal protein</keyword>
<keyword evidence="6" id="KW-0687">Ribonucleoprotein</keyword>
<dbReference type="SUPFAM" id="SSF55729">
    <property type="entry name" value="Acyl-CoA N-acyltransferases (Nat)"/>
    <property type="match status" value="1"/>
</dbReference>
<dbReference type="CDD" id="cd04301">
    <property type="entry name" value="NAT_SF"/>
    <property type="match status" value="1"/>
</dbReference>
<dbReference type="Pfam" id="PF11814">
    <property type="entry name" value="DUF3335"/>
    <property type="match status" value="1"/>
</dbReference>
<name>A0ABW1XKT2_9ALTE</name>
<keyword evidence="7" id="KW-1185">Reference proteome</keyword>
<keyword evidence="2" id="KW-0963">Cytoplasm</keyword>
<dbReference type="InterPro" id="IPR006464">
    <property type="entry name" value="AcTrfase_RimI/Ard1"/>
</dbReference>
<sequence>MNYLSAGKQHLEQLLALEAKCFKTDRMSRRSMKRFIEHNHAVFEVAECNGQLVGYALVLFHRGTRLARLYSIAVDPDMQGRGIASQLMKDAEKGAIEHGALYLRLEVNLHNHGAISLYKKFGYREFGLLHDYYEDHADALRMQKQIRTPQAQSMTAQVPWYRQTTDFTCGPAALMMAMGALDKQRVHTVSDELVIWREATTIFMTSGHGGCHPLGLAIAAVRRNFNAEVWINQTQPLFVDGVRDTDKKAIIAKVHEDYEQEAAALHIDVEYANITQERIADACRDGEVVLVLISTFRLDSKKAPHWVVVSGVDEKCFYLHDPDPDDKHQDPLDCQYIPIARQDFEKMSQFGSSRLRTAIILSR</sequence>
<dbReference type="InterPro" id="IPR021770">
    <property type="entry name" value="DUF3335"/>
</dbReference>
<evidence type="ECO:0000256" key="1">
    <source>
        <dbReference type="ARBA" id="ARBA00005395"/>
    </source>
</evidence>
<dbReference type="Gene3D" id="3.40.630.30">
    <property type="match status" value="1"/>
</dbReference>
<comment type="similarity">
    <text evidence="1">Belongs to the acetyltransferase family. RimI subfamily.</text>
</comment>